<dbReference type="GO" id="GO:0043565">
    <property type="term" value="F:sequence-specific DNA binding"/>
    <property type="evidence" value="ECO:0007669"/>
    <property type="project" value="TreeGrafter"/>
</dbReference>
<comment type="similarity">
    <text evidence="1">Belongs to the LysR transcriptional regulatory family.</text>
</comment>
<proteinExistence type="inferred from homology"/>
<dbReference type="InterPro" id="IPR000847">
    <property type="entry name" value="LysR_HTH_N"/>
</dbReference>
<keyword evidence="2" id="KW-0805">Transcription regulation</keyword>
<dbReference type="FunFam" id="1.10.10.10:FF:000001">
    <property type="entry name" value="LysR family transcriptional regulator"/>
    <property type="match status" value="1"/>
</dbReference>
<evidence type="ECO:0000256" key="2">
    <source>
        <dbReference type="ARBA" id="ARBA00023015"/>
    </source>
</evidence>
<dbReference type="InterPro" id="IPR036390">
    <property type="entry name" value="WH_DNA-bd_sf"/>
</dbReference>
<gene>
    <name evidence="6" type="ORF">GGR03_003882</name>
</gene>
<dbReference type="PROSITE" id="PS50931">
    <property type="entry name" value="HTH_LYSR"/>
    <property type="match status" value="1"/>
</dbReference>
<dbReference type="InterPro" id="IPR005119">
    <property type="entry name" value="LysR_subst-bd"/>
</dbReference>
<evidence type="ECO:0000313" key="7">
    <source>
        <dbReference type="Proteomes" id="UP000588647"/>
    </source>
</evidence>
<keyword evidence="3 6" id="KW-0238">DNA-binding</keyword>
<keyword evidence="7" id="KW-1185">Reference proteome</keyword>
<comment type="caution">
    <text evidence="6">The sequence shown here is derived from an EMBL/GenBank/DDBJ whole genome shotgun (WGS) entry which is preliminary data.</text>
</comment>
<dbReference type="PANTHER" id="PTHR30537">
    <property type="entry name" value="HTH-TYPE TRANSCRIPTIONAL REGULATOR"/>
    <property type="match status" value="1"/>
</dbReference>
<dbReference type="InterPro" id="IPR058163">
    <property type="entry name" value="LysR-type_TF_proteobact-type"/>
</dbReference>
<dbReference type="Gene3D" id="1.10.10.10">
    <property type="entry name" value="Winged helix-like DNA-binding domain superfamily/Winged helix DNA-binding domain"/>
    <property type="match status" value="1"/>
</dbReference>
<evidence type="ECO:0000259" key="5">
    <source>
        <dbReference type="PROSITE" id="PS50931"/>
    </source>
</evidence>
<evidence type="ECO:0000256" key="4">
    <source>
        <dbReference type="ARBA" id="ARBA00023163"/>
    </source>
</evidence>
<sequence>MASVRLEHLETFAMIVRCGGFRAAAAERGVSSSVMSQTMAALEQALGIRLLNRTTRSMAVTEAGERLLERLRPALDDIRLALVELDQLREQPSGTLRINAPGPAVDHVLCPLAFAFMAAHPDVRVEIVSDAAIVDIVEQGFDAGVRFGQQLAQDMIAVPLGRPLRYAIVAAPAYLQERGQPRTPSDLIGHDCIRRRYPGGALATWAFEKDGESVAFEPEGRLTLSSAHQELQAAVAGQGVAHVFDDYARAGIENGTLVEVLADWSPTLPSWYLYYPNKRHSSAAMRAFLEFVRQSTRQ</sequence>
<evidence type="ECO:0000256" key="3">
    <source>
        <dbReference type="ARBA" id="ARBA00023125"/>
    </source>
</evidence>
<dbReference type="SUPFAM" id="SSF46785">
    <property type="entry name" value="Winged helix' DNA-binding domain"/>
    <property type="match status" value="1"/>
</dbReference>
<dbReference type="SUPFAM" id="SSF53850">
    <property type="entry name" value="Periplasmic binding protein-like II"/>
    <property type="match status" value="1"/>
</dbReference>
<dbReference type="AlphaFoldDB" id="A0A7W6MR85"/>
<evidence type="ECO:0000256" key="1">
    <source>
        <dbReference type="ARBA" id="ARBA00009437"/>
    </source>
</evidence>
<dbReference type="Pfam" id="PF03466">
    <property type="entry name" value="LysR_substrate"/>
    <property type="match status" value="1"/>
</dbReference>
<dbReference type="GO" id="GO:0006351">
    <property type="term" value="P:DNA-templated transcription"/>
    <property type="evidence" value="ECO:0007669"/>
    <property type="project" value="TreeGrafter"/>
</dbReference>
<feature type="domain" description="HTH lysR-type" evidence="5">
    <location>
        <begin position="4"/>
        <end position="61"/>
    </location>
</feature>
<dbReference type="PANTHER" id="PTHR30537:SF1">
    <property type="entry name" value="HTH-TYPE TRANSCRIPTIONAL REGULATOR PGRR"/>
    <property type="match status" value="1"/>
</dbReference>
<accession>A0A7W6MR85</accession>
<name>A0A7W6MR85_9HYPH</name>
<dbReference type="CDD" id="cd08474">
    <property type="entry name" value="PBP2_CrgA_like_5"/>
    <property type="match status" value="1"/>
</dbReference>
<dbReference type="EMBL" id="JACIEM010000005">
    <property type="protein sequence ID" value="MBB4004787.1"/>
    <property type="molecule type" value="Genomic_DNA"/>
</dbReference>
<dbReference type="Proteomes" id="UP000588647">
    <property type="component" value="Unassembled WGS sequence"/>
</dbReference>
<dbReference type="GO" id="GO:0003700">
    <property type="term" value="F:DNA-binding transcription factor activity"/>
    <property type="evidence" value="ECO:0007669"/>
    <property type="project" value="InterPro"/>
</dbReference>
<dbReference type="Pfam" id="PF00126">
    <property type="entry name" value="HTH_1"/>
    <property type="match status" value="1"/>
</dbReference>
<dbReference type="InterPro" id="IPR036388">
    <property type="entry name" value="WH-like_DNA-bd_sf"/>
</dbReference>
<organism evidence="6 7">
    <name type="scientific">Aurantimonas endophytica</name>
    <dbReference type="NCBI Taxonomy" id="1522175"/>
    <lineage>
        <taxon>Bacteria</taxon>
        <taxon>Pseudomonadati</taxon>
        <taxon>Pseudomonadota</taxon>
        <taxon>Alphaproteobacteria</taxon>
        <taxon>Hyphomicrobiales</taxon>
        <taxon>Aurantimonadaceae</taxon>
        <taxon>Aurantimonas</taxon>
    </lineage>
</organism>
<evidence type="ECO:0000313" key="6">
    <source>
        <dbReference type="EMBL" id="MBB4004787.1"/>
    </source>
</evidence>
<keyword evidence="4" id="KW-0804">Transcription</keyword>
<protein>
    <submittedName>
        <fullName evidence="6">DNA-binding transcriptional LysR family regulator</fullName>
    </submittedName>
</protein>
<dbReference type="Gene3D" id="3.40.190.290">
    <property type="match status" value="1"/>
</dbReference>
<reference evidence="6 7" key="1">
    <citation type="submission" date="2020-08" db="EMBL/GenBank/DDBJ databases">
        <title>Genomic Encyclopedia of Type Strains, Phase IV (KMG-IV): sequencing the most valuable type-strain genomes for metagenomic binning, comparative biology and taxonomic classification.</title>
        <authorList>
            <person name="Goeker M."/>
        </authorList>
    </citation>
    <scope>NUCLEOTIDE SEQUENCE [LARGE SCALE GENOMIC DNA]</scope>
    <source>
        <strain evidence="6 7">DSM 103570</strain>
    </source>
</reference>